<evidence type="ECO:0000256" key="5">
    <source>
        <dbReference type="ARBA" id="ARBA00023242"/>
    </source>
</evidence>
<protein>
    <recommendedName>
        <fullName evidence="2">DNA-directed RNA polymerases I and III subunit RPAC1</fullName>
    </recommendedName>
</protein>
<dbReference type="Gene3D" id="2.170.120.12">
    <property type="entry name" value="DNA-directed RNA polymerase, insert domain"/>
    <property type="match status" value="1"/>
</dbReference>
<dbReference type="GO" id="GO:0003677">
    <property type="term" value="F:DNA binding"/>
    <property type="evidence" value="ECO:0007669"/>
    <property type="project" value="InterPro"/>
</dbReference>
<dbReference type="SMART" id="SM00662">
    <property type="entry name" value="RPOLD"/>
    <property type="match status" value="1"/>
</dbReference>
<dbReference type="GO" id="GO:0005736">
    <property type="term" value="C:RNA polymerase I complex"/>
    <property type="evidence" value="ECO:0007669"/>
    <property type="project" value="TreeGrafter"/>
</dbReference>
<dbReference type="InterPro" id="IPR033901">
    <property type="entry name" value="RNAPI/III_AC40"/>
</dbReference>
<dbReference type="Gene3D" id="3.30.1360.10">
    <property type="entry name" value="RNA polymerase, RBP11-like subunit"/>
    <property type="match status" value="1"/>
</dbReference>
<sequence length="374" mass="42454">MSTPSAEVLAQRKVLQVGPETVANQQSTDFPGHWPGEDNEWDLENFKENFKVDFHSHKPHDTSFSLVSIDTSVANAFRRILIAEIPTLAIEDVFIYQNTSIIQDEVLAHRLGLIPLCGNRDGLRWMKWYQKSKDDSEGDMPRLDYNTAVLRLMKKCEWQDGGLQRAVAGETDPDKLYINHSVYARDITWEPMGQQENKFPAGTEIRSTNPDILIAKMRPGQEISLSMHANKGIGQDHAKFSPVAAASYRLMPTIDITKPIIGADAKKFARCFPRGVIRLDTVTSADVAKNPELEGKEGESKAVVENAMNDTVSRECLRHPEFKDKVKLGRVRDHFIFRIESTGQWESDELFLESVKLLRVKCQRIKRGLDEMMK</sequence>
<dbReference type="EMBL" id="MU006290">
    <property type="protein sequence ID" value="KAF2855521.1"/>
    <property type="molecule type" value="Genomic_DNA"/>
</dbReference>
<dbReference type="InterPro" id="IPR022842">
    <property type="entry name" value="RNAP_Rpo3/Rpb3/RPAC1"/>
</dbReference>
<dbReference type="HAMAP" id="MF_00320">
    <property type="entry name" value="RNApol_arch_Rpo3"/>
    <property type="match status" value="1"/>
</dbReference>
<proteinExistence type="inferred from homology"/>
<dbReference type="InterPro" id="IPR011262">
    <property type="entry name" value="DNA-dir_RNA_pol_insert"/>
</dbReference>
<dbReference type="CDD" id="cd07032">
    <property type="entry name" value="RNAP_I_II_AC40"/>
    <property type="match status" value="1"/>
</dbReference>
<dbReference type="InterPro" id="IPR050518">
    <property type="entry name" value="Rpo3/RPB3_RNA_Pol_subunit"/>
</dbReference>
<dbReference type="FunFam" id="2.170.120.12:FF:000003">
    <property type="entry name" value="Dna-directed rna polymerases i and iii subunit"/>
    <property type="match status" value="1"/>
</dbReference>
<dbReference type="SUPFAM" id="SSF55257">
    <property type="entry name" value="RBP11-like subunits of RNA polymerase"/>
    <property type="match status" value="1"/>
</dbReference>
<gene>
    <name evidence="8" type="ORF">T440DRAFT_414063</name>
</gene>
<evidence type="ECO:0000256" key="2">
    <source>
        <dbReference type="ARBA" id="ARBA00022083"/>
    </source>
</evidence>
<evidence type="ECO:0000256" key="3">
    <source>
        <dbReference type="ARBA" id="ARBA00022478"/>
    </source>
</evidence>
<name>A0A6A7BJ55_9PLEO</name>
<reference evidence="8" key="1">
    <citation type="submission" date="2020-01" db="EMBL/GenBank/DDBJ databases">
        <authorList>
            <consortium name="DOE Joint Genome Institute"/>
            <person name="Haridas S."/>
            <person name="Albert R."/>
            <person name="Binder M."/>
            <person name="Bloem J."/>
            <person name="Labutti K."/>
            <person name="Salamov A."/>
            <person name="Andreopoulos B."/>
            <person name="Baker S.E."/>
            <person name="Barry K."/>
            <person name="Bills G."/>
            <person name="Bluhm B.H."/>
            <person name="Cannon C."/>
            <person name="Castanera R."/>
            <person name="Culley D.E."/>
            <person name="Daum C."/>
            <person name="Ezra D."/>
            <person name="Gonzalez J.B."/>
            <person name="Henrissat B."/>
            <person name="Kuo A."/>
            <person name="Liang C."/>
            <person name="Lipzen A."/>
            <person name="Lutzoni F."/>
            <person name="Magnuson J."/>
            <person name="Mondo S."/>
            <person name="Nolan M."/>
            <person name="Ohm R."/>
            <person name="Pangilinan J."/>
            <person name="Park H.-J."/>
            <person name="Ramirez L."/>
            <person name="Alfaro M."/>
            <person name="Sun H."/>
            <person name="Tritt A."/>
            <person name="Yoshinaga Y."/>
            <person name="Zwiers L.-H."/>
            <person name="Turgeon B.G."/>
            <person name="Goodwin S.B."/>
            <person name="Spatafora J.W."/>
            <person name="Crous P.W."/>
            <person name="Grigoriev I.V."/>
        </authorList>
    </citation>
    <scope>NUCLEOTIDE SEQUENCE</scope>
    <source>
        <strain evidence="8">IPT5</strain>
    </source>
</reference>
<evidence type="ECO:0000313" key="9">
    <source>
        <dbReference type="Proteomes" id="UP000799423"/>
    </source>
</evidence>
<feature type="domain" description="DNA-directed RNA polymerase RpoA/D/Rpb3-type" evidence="7">
    <location>
        <begin position="61"/>
        <end position="368"/>
    </location>
</feature>
<dbReference type="GO" id="GO:0006351">
    <property type="term" value="P:DNA-templated transcription"/>
    <property type="evidence" value="ECO:0007669"/>
    <property type="project" value="InterPro"/>
</dbReference>
<dbReference type="PANTHER" id="PTHR11800">
    <property type="entry name" value="DNA-DIRECTED RNA POLYMERASE"/>
    <property type="match status" value="1"/>
</dbReference>
<accession>A0A6A7BJ55</accession>
<keyword evidence="5" id="KW-0539">Nucleus</keyword>
<keyword evidence="9" id="KW-1185">Reference proteome</keyword>
<comment type="subcellular location">
    <subcellularLocation>
        <location evidence="1">Nucleus</location>
    </subcellularLocation>
</comment>
<evidence type="ECO:0000256" key="1">
    <source>
        <dbReference type="ARBA" id="ARBA00004123"/>
    </source>
</evidence>
<dbReference type="AlphaFoldDB" id="A0A6A7BJ55"/>
<keyword evidence="3" id="KW-0240">DNA-directed RNA polymerase</keyword>
<dbReference type="Pfam" id="PF01193">
    <property type="entry name" value="RNA_pol_L"/>
    <property type="match status" value="1"/>
</dbReference>
<dbReference type="InterPro" id="IPR011263">
    <property type="entry name" value="DNA-dir_RNA_pol_RpoA/D/Rpb3"/>
</dbReference>
<dbReference type="PROSITE" id="PS00446">
    <property type="entry name" value="RNA_POL_D_30KD"/>
    <property type="match status" value="1"/>
</dbReference>
<keyword evidence="4" id="KW-0804">Transcription</keyword>
<dbReference type="SUPFAM" id="SSF56553">
    <property type="entry name" value="Insert subdomain of RNA polymerase alpha subunit"/>
    <property type="match status" value="1"/>
</dbReference>
<dbReference type="PANTHER" id="PTHR11800:SF13">
    <property type="entry name" value="DNA-DIRECTED RNA POLYMERASES I AND III SUBUNIT RPAC1"/>
    <property type="match status" value="1"/>
</dbReference>
<dbReference type="GO" id="GO:0046983">
    <property type="term" value="F:protein dimerization activity"/>
    <property type="evidence" value="ECO:0007669"/>
    <property type="project" value="InterPro"/>
</dbReference>
<dbReference type="OrthoDB" id="270173at2759"/>
<dbReference type="GO" id="GO:0005666">
    <property type="term" value="C:RNA polymerase III complex"/>
    <property type="evidence" value="ECO:0007669"/>
    <property type="project" value="TreeGrafter"/>
</dbReference>
<organism evidence="8 9">
    <name type="scientific">Plenodomus tracheiphilus IPT5</name>
    <dbReference type="NCBI Taxonomy" id="1408161"/>
    <lineage>
        <taxon>Eukaryota</taxon>
        <taxon>Fungi</taxon>
        <taxon>Dikarya</taxon>
        <taxon>Ascomycota</taxon>
        <taxon>Pezizomycotina</taxon>
        <taxon>Dothideomycetes</taxon>
        <taxon>Pleosporomycetidae</taxon>
        <taxon>Pleosporales</taxon>
        <taxon>Pleosporineae</taxon>
        <taxon>Leptosphaeriaceae</taxon>
        <taxon>Plenodomus</taxon>
    </lineage>
</organism>
<comment type="similarity">
    <text evidence="6">Belongs to the archaeal Rpo3/eukaryotic RPB3 RNA polymerase subunit family.</text>
</comment>
<evidence type="ECO:0000256" key="6">
    <source>
        <dbReference type="ARBA" id="ARBA00025804"/>
    </source>
</evidence>
<dbReference type="GO" id="GO:0055029">
    <property type="term" value="C:nuclear DNA-directed RNA polymerase complex"/>
    <property type="evidence" value="ECO:0007669"/>
    <property type="project" value="UniProtKB-ARBA"/>
</dbReference>
<evidence type="ECO:0000259" key="7">
    <source>
        <dbReference type="SMART" id="SM00662"/>
    </source>
</evidence>
<dbReference type="Pfam" id="PF01000">
    <property type="entry name" value="RNA_pol_A_bac"/>
    <property type="match status" value="1"/>
</dbReference>
<evidence type="ECO:0000256" key="4">
    <source>
        <dbReference type="ARBA" id="ARBA00023163"/>
    </source>
</evidence>
<dbReference type="InterPro" id="IPR036603">
    <property type="entry name" value="RBP11-like"/>
</dbReference>
<dbReference type="Proteomes" id="UP000799423">
    <property type="component" value="Unassembled WGS sequence"/>
</dbReference>
<evidence type="ECO:0000313" key="8">
    <source>
        <dbReference type="EMBL" id="KAF2855521.1"/>
    </source>
</evidence>
<dbReference type="InterPro" id="IPR036643">
    <property type="entry name" value="RNApol_insert_sf"/>
</dbReference>
<dbReference type="GO" id="GO:0003899">
    <property type="term" value="F:DNA-directed RNA polymerase activity"/>
    <property type="evidence" value="ECO:0007669"/>
    <property type="project" value="InterPro"/>
</dbReference>
<dbReference type="InterPro" id="IPR001514">
    <property type="entry name" value="DNA-dir_RNA_pol_30-40kDasu_CS"/>
</dbReference>